<evidence type="ECO:0000313" key="2">
    <source>
        <dbReference type="Proteomes" id="UP000789595"/>
    </source>
</evidence>
<sequence length="146" mass="15810">MLWDEFCFATTQPLPDAELEKLQAEEAAARRRICEGLCGPTLAPLLQDACARVSTHLDAAATGCESLLEATEDRLRAMREAPPLVEFIQRDCVIAATAPFALIAEGLNCLTPQTPPPAAPEPVEPEKPDGFISIDNKFDVFVCTNV</sequence>
<accession>A0A8J2WR52</accession>
<gene>
    <name evidence="1" type="ORF">PECAL_1P03610</name>
</gene>
<dbReference type="AlphaFoldDB" id="A0A8J2WR52"/>
<organism evidence="1 2">
    <name type="scientific">Pelagomonas calceolata</name>
    <dbReference type="NCBI Taxonomy" id="35677"/>
    <lineage>
        <taxon>Eukaryota</taxon>
        <taxon>Sar</taxon>
        <taxon>Stramenopiles</taxon>
        <taxon>Ochrophyta</taxon>
        <taxon>Pelagophyceae</taxon>
        <taxon>Pelagomonadales</taxon>
        <taxon>Pelagomonadaceae</taxon>
        <taxon>Pelagomonas</taxon>
    </lineage>
</organism>
<dbReference type="EMBL" id="CAKKNE010000001">
    <property type="protein sequence ID" value="CAH0364014.1"/>
    <property type="molecule type" value="Genomic_DNA"/>
</dbReference>
<comment type="caution">
    <text evidence="1">The sequence shown here is derived from an EMBL/GenBank/DDBJ whole genome shotgun (WGS) entry which is preliminary data.</text>
</comment>
<dbReference type="Proteomes" id="UP000789595">
    <property type="component" value="Unassembled WGS sequence"/>
</dbReference>
<name>A0A8J2WR52_9STRA</name>
<protein>
    <submittedName>
        <fullName evidence="1">Uncharacterized protein</fullName>
    </submittedName>
</protein>
<evidence type="ECO:0000313" key="1">
    <source>
        <dbReference type="EMBL" id="CAH0364014.1"/>
    </source>
</evidence>
<keyword evidence="2" id="KW-1185">Reference proteome</keyword>
<reference evidence="1" key="1">
    <citation type="submission" date="2021-11" db="EMBL/GenBank/DDBJ databases">
        <authorList>
            <consortium name="Genoscope - CEA"/>
            <person name="William W."/>
        </authorList>
    </citation>
    <scope>NUCLEOTIDE SEQUENCE</scope>
</reference>
<proteinExistence type="predicted"/>